<organism evidence="2 3">
    <name type="scientific">Anaerobacillus alkaliphilus</name>
    <dbReference type="NCBI Taxonomy" id="1548597"/>
    <lineage>
        <taxon>Bacteria</taxon>
        <taxon>Bacillati</taxon>
        <taxon>Bacillota</taxon>
        <taxon>Bacilli</taxon>
        <taxon>Bacillales</taxon>
        <taxon>Bacillaceae</taxon>
        <taxon>Anaerobacillus</taxon>
    </lineage>
</organism>
<keyword evidence="1" id="KW-1133">Transmembrane helix</keyword>
<dbReference type="Pfam" id="PF07307">
    <property type="entry name" value="HEPPP_synt_1"/>
    <property type="match status" value="1"/>
</dbReference>
<keyword evidence="1" id="KW-0812">Transmembrane</keyword>
<name>A0A4Q0VWV7_9BACI</name>
<keyword evidence="1" id="KW-0472">Membrane</keyword>
<protein>
    <submittedName>
        <fullName evidence="2">Heptaprenyl diphosphate synthase component 1</fullName>
    </submittedName>
</protein>
<accession>A0A4Q0VWV7</accession>
<comment type="caution">
    <text evidence="2">The sequence shown here is derived from an EMBL/GenBank/DDBJ whole genome shotgun (WGS) entry which is preliminary data.</text>
</comment>
<dbReference type="Gene3D" id="1.20.120.1450">
    <property type="match status" value="1"/>
</dbReference>
<dbReference type="AlphaFoldDB" id="A0A4Q0VWV7"/>
<sequence length="316" mass="36628">MFAFCSKSLMNHYQTKHLLTIAIIIYVVMKINMGKIVLFSGGLEMILINYINEEIKQIKERFYQRTNHPYITKFLEDPSLDEDRLFLLYSMLEEKKLAKKSLNDYIITTLLVQAALDTHETVSTSVLSSEKIKKERQLTVLAGDYYSSLYYFLLAKINDISMIRLLANSIQEINESKMSFYKNTEQSVTQSISDIKTIESSLIAKIADHFKLPNWKSIAREFFFFKRLITERESLLQGKSVPLIDAIVNANNKLNLHGEARLKHCIEICDKYIFLSKSQLHTLCKQPSPLSSFILVRMDQMLIENELLKEKIAEEG</sequence>
<evidence type="ECO:0000256" key="1">
    <source>
        <dbReference type="SAM" id="Phobius"/>
    </source>
</evidence>
<proteinExistence type="predicted"/>
<dbReference type="GO" id="GO:0009234">
    <property type="term" value="P:menaquinone biosynthetic process"/>
    <property type="evidence" value="ECO:0007669"/>
    <property type="project" value="InterPro"/>
</dbReference>
<dbReference type="InterPro" id="IPR009920">
    <property type="entry name" value="HEPPP_synth_su1"/>
</dbReference>
<reference evidence="2 3" key="1">
    <citation type="journal article" date="2019" name="Int. J. Syst. Evol. Microbiol.">
        <title>Anaerobacillus alkaliphilus sp. nov., a novel alkaliphilic and moderately halophilic bacterium.</title>
        <authorList>
            <person name="Borsodi A.K."/>
            <person name="Aszalos J.M."/>
            <person name="Bihari P."/>
            <person name="Nagy I."/>
            <person name="Schumann P."/>
            <person name="Sproer C."/>
            <person name="Kovacs A.L."/>
            <person name="Boka K."/>
            <person name="Dobosy P."/>
            <person name="Ovari M."/>
            <person name="Szili-Kovacs T."/>
            <person name="Toth E."/>
        </authorList>
    </citation>
    <scope>NUCLEOTIDE SEQUENCE [LARGE SCALE GENOMIC DNA]</scope>
    <source>
        <strain evidence="2 3">B16-10</strain>
    </source>
</reference>
<dbReference type="EMBL" id="QOUX01000001">
    <property type="protein sequence ID" value="RXJ03940.1"/>
    <property type="molecule type" value="Genomic_DNA"/>
</dbReference>
<keyword evidence="3" id="KW-1185">Reference proteome</keyword>
<evidence type="ECO:0000313" key="3">
    <source>
        <dbReference type="Proteomes" id="UP000290649"/>
    </source>
</evidence>
<dbReference type="Proteomes" id="UP000290649">
    <property type="component" value="Unassembled WGS sequence"/>
</dbReference>
<evidence type="ECO:0000313" key="2">
    <source>
        <dbReference type="EMBL" id="RXJ03940.1"/>
    </source>
</evidence>
<feature type="transmembrane region" description="Helical" evidence="1">
    <location>
        <begin position="18"/>
        <end position="51"/>
    </location>
</feature>
<gene>
    <name evidence="2" type="ORF">DS745_00690</name>
</gene>